<proteinExistence type="inferred from homology"/>
<evidence type="ECO:0000259" key="9">
    <source>
        <dbReference type="SMART" id="SM01274"/>
    </source>
</evidence>
<dbReference type="InterPro" id="IPR036291">
    <property type="entry name" value="NAD(P)-bd_dom_sf"/>
</dbReference>
<feature type="binding site" evidence="6">
    <location>
        <position position="287"/>
    </location>
    <ligand>
        <name>(S)-malate</name>
        <dbReference type="ChEBI" id="CHEBI:15589"/>
    </ligand>
</feature>
<dbReference type="GO" id="GO:0004470">
    <property type="term" value="F:malic enzyme activity"/>
    <property type="evidence" value="ECO:0007669"/>
    <property type="project" value="InterPro"/>
</dbReference>
<keyword evidence="11" id="KW-1185">Reference proteome</keyword>
<dbReference type="PANTHER" id="PTHR43237">
    <property type="entry name" value="NADP-DEPENDENT MALIC ENZYME"/>
    <property type="match status" value="1"/>
</dbReference>
<dbReference type="InterPro" id="IPR051674">
    <property type="entry name" value="Malate_Decarboxylase"/>
</dbReference>
<dbReference type="RefSeq" id="WP_132017540.1">
    <property type="nucleotide sequence ID" value="NZ_SLUN01000053.1"/>
</dbReference>
<keyword evidence="3 7" id="KW-0479">Metal-binding</keyword>
<evidence type="ECO:0000313" key="11">
    <source>
        <dbReference type="Proteomes" id="UP000295008"/>
    </source>
</evidence>
<dbReference type="CDD" id="cd05311">
    <property type="entry name" value="NAD_bind_2_malic_enz"/>
    <property type="match status" value="1"/>
</dbReference>
<dbReference type="FunFam" id="3.40.50.720:FF:000095">
    <property type="entry name" value="NADP-dependent malic enzyme"/>
    <property type="match status" value="1"/>
</dbReference>
<dbReference type="Pfam" id="PF03949">
    <property type="entry name" value="Malic_M"/>
    <property type="match status" value="1"/>
</dbReference>
<dbReference type="SUPFAM" id="SSF51735">
    <property type="entry name" value="NAD(P)-binding Rossmann-fold domains"/>
    <property type="match status" value="1"/>
</dbReference>
<sequence length="409" mass="43352">MELREAALHLHRVNRGKIAVAPKVPIRDAADLSLAYSPGVAEPCKEIARDPDLVYDYTNRGNMVAVVSDGTAVLGLGDIGPLAGLPVMEGKAVLFKQFADIDAVPICLATKEIRQLVETVRLLEPTFGGINLEDISGPRCFEVEEQLKAAMNIPVFHDDQHGTAVVCCAGLLNALKVAGKEPSEVRVVVNGAGAAGIAITKMLLQIGITPTRLRLCDKAGILSPDDPGINHYQAELARLTNPTGQKGDLSAALTGADVFIGVSAPNIVTPTMVQSMNERAIIFGMANPIPEIMPELAHAVGALIVGTGRSDLPNQINNLIGFPGIFRGALDVRASTINEPMKVAAVRAIAALVPERELDPTHIIPNPFDRRVVPAVAFAVAEAAMATGVARTPQTREALETAWRQRGIL</sequence>
<evidence type="ECO:0000259" key="8">
    <source>
        <dbReference type="SMART" id="SM00919"/>
    </source>
</evidence>
<feature type="binding site" evidence="7">
    <location>
        <position position="133"/>
    </location>
    <ligand>
        <name>a divalent metal cation</name>
        <dbReference type="ChEBI" id="CHEBI:60240"/>
    </ligand>
</feature>
<evidence type="ECO:0000256" key="6">
    <source>
        <dbReference type="PIRSR" id="PIRSR000106-2"/>
    </source>
</evidence>
<keyword evidence="4" id="KW-0560">Oxidoreductase</keyword>
<protein>
    <submittedName>
        <fullName evidence="10">Malate dehydrogenase (Oxaloacetate-decarboxylating)</fullName>
    </submittedName>
</protein>
<comment type="similarity">
    <text evidence="2">Belongs to the malic enzymes family.</text>
</comment>
<dbReference type="InterPro" id="IPR045213">
    <property type="entry name" value="Malic_NAD-bd_bact_type"/>
</dbReference>
<evidence type="ECO:0000256" key="2">
    <source>
        <dbReference type="ARBA" id="ARBA00008785"/>
    </source>
</evidence>
<evidence type="ECO:0000256" key="4">
    <source>
        <dbReference type="ARBA" id="ARBA00023002"/>
    </source>
</evidence>
<evidence type="ECO:0000256" key="5">
    <source>
        <dbReference type="PIRSR" id="PIRSR000106-1"/>
    </source>
</evidence>
<feature type="binding site" evidence="7">
    <location>
        <position position="134"/>
    </location>
    <ligand>
        <name>a divalent metal cation</name>
        <dbReference type="ChEBI" id="CHEBI:60240"/>
    </ligand>
</feature>
<dbReference type="FunFam" id="3.40.50.10380:FF:000003">
    <property type="entry name" value="NADP-dependent malic enzyme"/>
    <property type="match status" value="1"/>
</dbReference>
<dbReference type="Gene3D" id="3.40.50.720">
    <property type="entry name" value="NAD(P)-binding Rossmann-like Domain"/>
    <property type="match status" value="1"/>
</dbReference>
<dbReference type="SMART" id="SM01274">
    <property type="entry name" value="malic"/>
    <property type="match status" value="1"/>
</dbReference>
<feature type="active site" description="Proton acceptor" evidence="5">
    <location>
        <position position="91"/>
    </location>
</feature>
<dbReference type="InterPro" id="IPR046346">
    <property type="entry name" value="Aminoacid_DH-like_N_sf"/>
</dbReference>
<dbReference type="PIRSF" id="PIRSF000106">
    <property type="entry name" value="ME"/>
    <property type="match status" value="1"/>
</dbReference>
<evidence type="ECO:0000256" key="7">
    <source>
        <dbReference type="PIRSR" id="PIRSR000106-3"/>
    </source>
</evidence>
<evidence type="ECO:0000313" key="10">
    <source>
        <dbReference type="EMBL" id="TCL55840.1"/>
    </source>
</evidence>
<dbReference type="InterPro" id="IPR012301">
    <property type="entry name" value="Malic_N_dom"/>
</dbReference>
<dbReference type="EMBL" id="SLUN01000053">
    <property type="protein sequence ID" value="TCL55840.1"/>
    <property type="molecule type" value="Genomic_DNA"/>
</dbReference>
<gene>
    <name evidence="10" type="ORF">EDC14_10534</name>
</gene>
<feature type="domain" description="Malic enzyme NAD-binding" evidence="8">
    <location>
        <begin position="160"/>
        <end position="385"/>
    </location>
</feature>
<dbReference type="GO" id="GO:0016616">
    <property type="term" value="F:oxidoreductase activity, acting on the CH-OH group of donors, NAD or NADP as acceptor"/>
    <property type="evidence" value="ECO:0007669"/>
    <property type="project" value="InterPro"/>
</dbReference>
<accession>A0A4R1QXK3</accession>
<dbReference type="Gene3D" id="3.40.50.10380">
    <property type="entry name" value="Malic enzyme, N-terminal domain"/>
    <property type="match status" value="1"/>
</dbReference>
<organism evidence="10 11">
    <name type="scientific">Hydrogenispora ethanolica</name>
    <dbReference type="NCBI Taxonomy" id="1082276"/>
    <lineage>
        <taxon>Bacteria</taxon>
        <taxon>Bacillati</taxon>
        <taxon>Bacillota</taxon>
        <taxon>Hydrogenispora</taxon>
    </lineage>
</organism>
<dbReference type="SMART" id="SM00919">
    <property type="entry name" value="Malic_M"/>
    <property type="match status" value="1"/>
</dbReference>
<dbReference type="Pfam" id="PF00390">
    <property type="entry name" value="malic"/>
    <property type="match status" value="1"/>
</dbReference>
<dbReference type="GO" id="GO:0051287">
    <property type="term" value="F:NAD binding"/>
    <property type="evidence" value="ECO:0007669"/>
    <property type="project" value="InterPro"/>
</dbReference>
<feature type="domain" description="Malic enzyme N-terminal" evidence="9">
    <location>
        <begin position="15"/>
        <end position="148"/>
    </location>
</feature>
<dbReference type="InterPro" id="IPR001891">
    <property type="entry name" value="Malic_OxRdtase"/>
</dbReference>
<comment type="cofactor">
    <cofactor evidence="1">
        <name>Mn(2+)</name>
        <dbReference type="ChEBI" id="CHEBI:29035"/>
    </cofactor>
</comment>
<dbReference type="Proteomes" id="UP000295008">
    <property type="component" value="Unassembled WGS sequence"/>
</dbReference>
<dbReference type="InterPro" id="IPR037062">
    <property type="entry name" value="Malic_N_dom_sf"/>
</dbReference>
<dbReference type="InterPro" id="IPR012302">
    <property type="entry name" value="Malic_NAD-bd"/>
</dbReference>
<feature type="active site" description="Proton donor" evidence="5">
    <location>
        <position position="36"/>
    </location>
</feature>
<feature type="binding site" evidence="6">
    <location>
        <position position="317"/>
    </location>
    <ligand>
        <name>(S)-malate</name>
        <dbReference type="ChEBI" id="CHEBI:15589"/>
    </ligand>
</feature>
<evidence type="ECO:0000256" key="3">
    <source>
        <dbReference type="ARBA" id="ARBA00022723"/>
    </source>
</evidence>
<dbReference type="PANTHER" id="PTHR43237:SF4">
    <property type="entry name" value="NADP-DEPENDENT MALIC ENZYME"/>
    <property type="match status" value="1"/>
</dbReference>
<comment type="caution">
    <text evidence="10">The sequence shown here is derived from an EMBL/GenBank/DDBJ whole genome shotgun (WGS) entry which is preliminary data.</text>
</comment>
<comment type="cofactor">
    <cofactor evidence="7">
        <name>Mg(2+)</name>
        <dbReference type="ChEBI" id="CHEBI:18420"/>
    </cofactor>
    <cofactor evidence="7">
        <name>Mn(2+)</name>
        <dbReference type="ChEBI" id="CHEBI:29035"/>
    </cofactor>
    <text evidence="7">Divalent metal cations. Prefers magnesium or manganese.</text>
</comment>
<name>A0A4R1QXK3_HYDET</name>
<feature type="binding site" evidence="7">
    <location>
        <position position="159"/>
    </location>
    <ligand>
        <name>a divalent metal cation</name>
        <dbReference type="ChEBI" id="CHEBI:60240"/>
    </ligand>
</feature>
<dbReference type="AlphaFoldDB" id="A0A4R1QXK3"/>
<dbReference type="GO" id="GO:0046872">
    <property type="term" value="F:metal ion binding"/>
    <property type="evidence" value="ECO:0007669"/>
    <property type="project" value="UniProtKB-KW"/>
</dbReference>
<dbReference type="SUPFAM" id="SSF53223">
    <property type="entry name" value="Aminoacid dehydrogenase-like, N-terminal domain"/>
    <property type="match status" value="1"/>
</dbReference>
<evidence type="ECO:0000256" key="1">
    <source>
        <dbReference type="ARBA" id="ARBA00001936"/>
    </source>
</evidence>
<dbReference type="OrthoDB" id="9805787at2"/>
<reference evidence="10 11" key="1">
    <citation type="submission" date="2019-03" db="EMBL/GenBank/DDBJ databases">
        <title>Genomic Encyclopedia of Type Strains, Phase IV (KMG-IV): sequencing the most valuable type-strain genomes for metagenomic binning, comparative biology and taxonomic classification.</title>
        <authorList>
            <person name="Goeker M."/>
        </authorList>
    </citation>
    <scope>NUCLEOTIDE SEQUENCE [LARGE SCALE GENOMIC DNA]</scope>
    <source>
        <strain evidence="10 11">LX-B</strain>
    </source>
</reference>